<dbReference type="GO" id="GO:0008009">
    <property type="term" value="F:chemokine activity"/>
    <property type="evidence" value="ECO:0007669"/>
    <property type="project" value="InterPro"/>
</dbReference>
<dbReference type="GO" id="GO:0061844">
    <property type="term" value="P:antimicrobial humoral immune response mediated by antimicrobial peptide"/>
    <property type="evidence" value="ECO:0007669"/>
    <property type="project" value="TreeGrafter"/>
</dbReference>
<dbReference type="GO" id="GO:0070098">
    <property type="term" value="P:chemokine-mediated signaling pathway"/>
    <property type="evidence" value="ECO:0007669"/>
    <property type="project" value="TreeGrafter"/>
</dbReference>
<dbReference type="GO" id="GO:0030335">
    <property type="term" value="P:positive regulation of cell migration"/>
    <property type="evidence" value="ECO:0007669"/>
    <property type="project" value="TreeGrafter"/>
</dbReference>
<dbReference type="PANTHER" id="PTHR12015:SF101">
    <property type="entry name" value="CYTOKINE SCM-1 BETA-RELATED"/>
    <property type="match status" value="1"/>
</dbReference>
<sequence>MRLLILAFLTICWLSVYNVEGVGSEVPDKTICVSLHTRPLPVHRIKSYTIKEGSMKAVIFITKRGLKICADPEANWVRAAVKSVNKKSSTRRDMVQTKPTGTQQSTNTDVTLTG</sequence>
<evidence type="ECO:0000256" key="6">
    <source>
        <dbReference type="ARBA" id="ARBA00022729"/>
    </source>
</evidence>
<dbReference type="InterPro" id="IPR008105">
    <property type="entry name" value="Chemokine_XCL1/XCL2"/>
</dbReference>
<evidence type="ECO:0000256" key="2">
    <source>
        <dbReference type="ARBA" id="ARBA00006894"/>
    </source>
</evidence>
<dbReference type="GO" id="GO:0006954">
    <property type="term" value="P:inflammatory response"/>
    <property type="evidence" value="ECO:0007669"/>
    <property type="project" value="TreeGrafter"/>
</dbReference>
<dbReference type="GO" id="GO:0048020">
    <property type="term" value="F:CCR chemokine receptor binding"/>
    <property type="evidence" value="ECO:0007669"/>
    <property type="project" value="TreeGrafter"/>
</dbReference>
<dbReference type="GeneID" id="103194338"/>
<evidence type="ECO:0000259" key="10">
    <source>
        <dbReference type="SMART" id="SM00199"/>
    </source>
</evidence>
<dbReference type="Proteomes" id="UP000694850">
    <property type="component" value="Unplaced"/>
</dbReference>
<feature type="signal peptide" evidence="9">
    <location>
        <begin position="1"/>
        <end position="21"/>
    </location>
</feature>
<gene>
    <name evidence="12" type="primary">LOC103194338</name>
</gene>
<dbReference type="OrthoDB" id="9906867at2759"/>
<protein>
    <submittedName>
        <fullName evidence="12">Lymphotactin-like</fullName>
    </submittedName>
</protein>
<keyword evidence="5" id="KW-0964">Secreted</keyword>
<keyword evidence="7" id="KW-1015">Disulfide bond</keyword>
<dbReference type="Gene3D" id="2.40.50.40">
    <property type="match status" value="1"/>
</dbReference>
<evidence type="ECO:0000256" key="1">
    <source>
        <dbReference type="ARBA" id="ARBA00004613"/>
    </source>
</evidence>
<dbReference type="InterPro" id="IPR036048">
    <property type="entry name" value="Interleukin_8-like_sf"/>
</dbReference>
<evidence type="ECO:0000256" key="9">
    <source>
        <dbReference type="SAM" id="SignalP"/>
    </source>
</evidence>
<keyword evidence="4" id="KW-0202">Cytokine</keyword>
<proteinExistence type="inferred from homology"/>
<comment type="similarity">
    <text evidence="2">Belongs to the intercrine gamma family.</text>
</comment>
<evidence type="ECO:0000256" key="7">
    <source>
        <dbReference type="ARBA" id="ARBA00023157"/>
    </source>
</evidence>
<name>A0A8B6ZJQ0_ORYAF</name>
<evidence type="ECO:0000256" key="3">
    <source>
        <dbReference type="ARBA" id="ARBA00022500"/>
    </source>
</evidence>
<feature type="compositionally biased region" description="Polar residues" evidence="8">
    <location>
        <begin position="97"/>
        <end position="114"/>
    </location>
</feature>
<dbReference type="PANTHER" id="PTHR12015">
    <property type="entry name" value="SMALL INDUCIBLE CYTOKINE A"/>
    <property type="match status" value="1"/>
</dbReference>
<dbReference type="Pfam" id="PF00048">
    <property type="entry name" value="IL8"/>
    <property type="match status" value="1"/>
</dbReference>
<dbReference type="AlphaFoldDB" id="A0A8B6ZJQ0"/>
<keyword evidence="11" id="KW-1185">Reference proteome</keyword>
<organism evidence="11 12">
    <name type="scientific">Orycteropus afer afer</name>
    <dbReference type="NCBI Taxonomy" id="1230840"/>
    <lineage>
        <taxon>Eukaryota</taxon>
        <taxon>Metazoa</taxon>
        <taxon>Chordata</taxon>
        <taxon>Craniata</taxon>
        <taxon>Vertebrata</taxon>
        <taxon>Euteleostomi</taxon>
        <taxon>Mammalia</taxon>
        <taxon>Eutheria</taxon>
        <taxon>Afrotheria</taxon>
        <taxon>Tubulidentata</taxon>
        <taxon>Orycteropodidae</taxon>
        <taxon>Orycteropus</taxon>
    </lineage>
</organism>
<keyword evidence="3" id="KW-0145">Chemotaxis</keyword>
<dbReference type="RefSeq" id="XP_007935910.1">
    <property type="nucleotide sequence ID" value="XM_007937719.1"/>
</dbReference>
<evidence type="ECO:0000313" key="12">
    <source>
        <dbReference type="RefSeq" id="XP_007935910.1"/>
    </source>
</evidence>
<reference evidence="12" key="1">
    <citation type="submission" date="2025-08" db="UniProtKB">
        <authorList>
            <consortium name="RefSeq"/>
        </authorList>
    </citation>
    <scope>IDENTIFICATION</scope>
</reference>
<evidence type="ECO:0000256" key="8">
    <source>
        <dbReference type="SAM" id="MobiDB-lite"/>
    </source>
</evidence>
<dbReference type="SMART" id="SM00199">
    <property type="entry name" value="SCY"/>
    <property type="match status" value="1"/>
</dbReference>
<dbReference type="FunFam" id="2.40.50.40:FF:000023">
    <property type="entry name" value="Lymphotactin isoform X1"/>
    <property type="match status" value="1"/>
</dbReference>
<dbReference type="InterPro" id="IPR001811">
    <property type="entry name" value="Chemokine_IL8-like_dom"/>
</dbReference>
<evidence type="ECO:0000313" key="11">
    <source>
        <dbReference type="Proteomes" id="UP000694850"/>
    </source>
</evidence>
<evidence type="ECO:0000256" key="5">
    <source>
        <dbReference type="ARBA" id="ARBA00022525"/>
    </source>
</evidence>
<accession>A0A8B6ZJQ0</accession>
<feature type="chain" id="PRO_5034821209" evidence="9">
    <location>
        <begin position="22"/>
        <end position="114"/>
    </location>
</feature>
<dbReference type="CDD" id="cd00271">
    <property type="entry name" value="Chemokine_C"/>
    <property type="match status" value="1"/>
</dbReference>
<keyword evidence="6 9" id="KW-0732">Signal</keyword>
<dbReference type="PRINTS" id="PR01731">
    <property type="entry name" value="LYMPHOTACTIN"/>
</dbReference>
<dbReference type="SUPFAM" id="SSF54117">
    <property type="entry name" value="Interleukin 8-like chemokines"/>
    <property type="match status" value="1"/>
</dbReference>
<dbReference type="GO" id="GO:0005615">
    <property type="term" value="C:extracellular space"/>
    <property type="evidence" value="ECO:0007669"/>
    <property type="project" value="UniProtKB-KW"/>
</dbReference>
<comment type="subcellular location">
    <subcellularLocation>
        <location evidence="1">Secreted</location>
    </subcellularLocation>
</comment>
<evidence type="ECO:0000256" key="4">
    <source>
        <dbReference type="ARBA" id="ARBA00022514"/>
    </source>
</evidence>
<feature type="region of interest" description="Disordered" evidence="8">
    <location>
        <begin position="87"/>
        <end position="114"/>
    </location>
</feature>
<dbReference type="InterPro" id="IPR039809">
    <property type="entry name" value="Chemokine_b/g/d"/>
</dbReference>
<feature type="domain" description="Chemokine interleukin-8-like" evidence="10">
    <location>
        <begin position="27"/>
        <end position="84"/>
    </location>
</feature>